<dbReference type="Proteomes" id="UP000612282">
    <property type="component" value="Unassembled WGS sequence"/>
</dbReference>
<accession>A0ABQ3XS01</accession>
<sequence length="134" mass="15332">MGDDGPIAEPGSRVDLGRRRVTVRRLRLVLEYEQWGPEFVHTIAGTDEQERDWLDALADSGQIRYTPGRTVEQWRELREQQGRYTVEQAMKVFHEGDPSRARDLMDEALALGGLLEREWERTHTYLAGGPAPAD</sequence>
<proteinExistence type="predicted"/>
<dbReference type="RefSeq" id="WP_203809104.1">
    <property type="nucleotide sequence ID" value="NZ_BAAAQE010000119.1"/>
</dbReference>
<reference evidence="1 2" key="1">
    <citation type="submission" date="2021-01" db="EMBL/GenBank/DDBJ databases">
        <title>Whole genome shotgun sequence of Actinoplanes couchii NBRC 106145.</title>
        <authorList>
            <person name="Komaki H."/>
            <person name="Tamura T."/>
        </authorList>
    </citation>
    <scope>NUCLEOTIDE SEQUENCE [LARGE SCALE GENOMIC DNA]</scope>
    <source>
        <strain evidence="1 2">NBRC 106145</strain>
    </source>
</reference>
<organism evidence="1 2">
    <name type="scientific">Actinoplanes couchii</name>
    <dbReference type="NCBI Taxonomy" id="403638"/>
    <lineage>
        <taxon>Bacteria</taxon>
        <taxon>Bacillati</taxon>
        <taxon>Actinomycetota</taxon>
        <taxon>Actinomycetes</taxon>
        <taxon>Micromonosporales</taxon>
        <taxon>Micromonosporaceae</taxon>
        <taxon>Actinoplanes</taxon>
    </lineage>
</organism>
<evidence type="ECO:0000313" key="1">
    <source>
        <dbReference type="EMBL" id="GID61289.1"/>
    </source>
</evidence>
<gene>
    <name evidence="1" type="ORF">Aco03nite_096930</name>
</gene>
<evidence type="ECO:0000313" key="2">
    <source>
        <dbReference type="Proteomes" id="UP000612282"/>
    </source>
</evidence>
<protein>
    <submittedName>
        <fullName evidence="1">Uncharacterized protein</fullName>
    </submittedName>
</protein>
<dbReference type="EMBL" id="BOMG01000122">
    <property type="protein sequence ID" value="GID61289.1"/>
    <property type="molecule type" value="Genomic_DNA"/>
</dbReference>
<comment type="caution">
    <text evidence="1">The sequence shown here is derived from an EMBL/GenBank/DDBJ whole genome shotgun (WGS) entry which is preliminary data.</text>
</comment>
<name>A0ABQ3XS01_9ACTN</name>
<keyword evidence="2" id="KW-1185">Reference proteome</keyword>